<protein>
    <submittedName>
        <fullName evidence="5">Flavin reductase like domain protein</fullName>
    </submittedName>
</protein>
<organism evidence="5 6">
    <name type="scientific">Clavibacter michiganensis</name>
    <dbReference type="NCBI Taxonomy" id="28447"/>
    <lineage>
        <taxon>Bacteria</taxon>
        <taxon>Bacillati</taxon>
        <taxon>Actinomycetota</taxon>
        <taxon>Actinomycetes</taxon>
        <taxon>Micrococcales</taxon>
        <taxon>Microbacteriaceae</taxon>
        <taxon>Clavibacter</taxon>
    </lineage>
</organism>
<sequence>MDAAHVRIDPAILYFGTPVALLSTVGADGRVNLAPMSSLFWLGSTAVLGMGTRSQTAANLRDTGEVVINLPSADQVDAVDRLALTTGRDPVPAAKAEVGYRHVADRFAHAGLTPHASETVAPPRVRECPVALEGRVIASHPLDEGGAATHEVRITRVHVHPSILGERAGRIDPDRWRPLIMVFQRFYGLTAEVHPSRLATVDEEWYR</sequence>
<keyword evidence="2" id="KW-0285">Flavoprotein</keyword>
<gene>
    <name evidence="5" type="ORF">BFL37_09450</name>
</gene>
<dbReference type="SMART" id="SM00903">
    <property type="entry name" value="Flavin_Reduct"/>
    <property type="match status" value="1"/>
</dbReference>
<dbReference type="PANTHER" id="PTHR43567">
    <property type="entry name" value="FLAVOREDOXIN-RELATED-RELATED"/>
    <property type="match status" value="1"/>
</dbReference>
<dbReference type="Gene3D" id="2.30.110.10">
    <property type="entry name" value="Electron Transport, Fmn-binding Protein, Chain A"/>
    <property type="match status" value="1"/>
</dbReference>
<evidence type="ECO:0000256" key="3">
    <source>
        <dbReference type="ARBA" id="ARBA00038054"/>
    </source>
</evidence>
<evidence type="ECO:0000256" key="1">
    <source>
        <dbReference type="ARBA" id="ARBA00001917"/>
    </source>
</evidence>
<reference evidence="5 6" key="1">
    <citation type="submission" date="2016-08" db="EMBL/GenBank/DDBJ databases">
        <title>Genome sequence of Clavibacter michiganensis spp strain CFBP8019.</title>
        <authorList>
            <person name="Thapa S.P."/>
            <person name="Coaker G."/>
            <person name="Jacques M.-A."/>
        </authorList>
    </citation>
    <scope>NUCLEOTIDE SEQUENCE [LARGE SCALE GENOMIC DNA]</scope>
    <source>
        <strain evidence="5">CFBP8019</strain>
    </source>
</reference>
<dbReference type="InterPro" id="IPR002563">
    <property type="entry name" value="Flavin_Rdtase-like_dom"/>
</dbReference>
<dbReference type="Proteomes" id="UP000195101">
    <property type="component" value="Unassembled WGS sequence"/>
</dbReference>
<dbReference type="AlphaFoldDB" id="A0A251YIQ2"/>
<evidence type="ECO:0000259" key="4">
    <source>
        <dbReference type="SMART" id="SM00903"/>
    </source>
</evidence>
<dbReference type="RefSeq" id="WP_086514882.1">
    <property type="nucleotide sequence ID" value="NZ_MDJZ01000016.1"/>
</dbReference>
<name>A0A251YIQ2_9MICO</name>
<comment type="cofactor">
    <cofactor evidence="1">
        <name>FMN</name>
        <dbReference type="ChEBI" id="CHEBI:58210"/>
    </cofactor>
</comment>
<dbReference type="InterPro" id="IPR052174">
    <property type="entry name" value="Flavoredoxin"/>
</dbReference>
<evidence type="ECO:0000256" key="2">
    <source>
        <dbReference type="ARBA" id="ARBA00022630"/>
    </source>
</evidence>
<dbReference type="PANTHER" id="PTHR43567:SF1">
    <property type="entry name" value="FLAVOREDOXIN"/>
    <property type="match status" value="1"/>
</dbReference>
<dbReference type="InterPro" id="IPR012349">
    <property type="entry name" value="Split_barrel_FMN-bd"/>
</dbReference>
<dbReference type="OrthoDB" id="9794638at2"/>
<proteinExistence type="inferred from homology"/>
<accession>A0A251YIQ2</accession>
<dbReference type="GO" id="GO:0010181">
    <property type="term" value="F:FMN binding"/>
    <property type="evidence" value="ECO:0007669"/>
    <property type="project" value="InterPro"/>
</dbReference>
<comment type="caution">
    <text evidence="5">The sequence shown here is derived from an EMBL/GenBank/DDBJ whole genome shotgun (WGS) entry which is preliminary data.</text>
</comment>
<keyword evidence="6" id="KW-1185">Reference proteome</keyword>
<dbReference type="Pfam" id="PF01613">
    <property type="entry name" value="Flavin_Reduct"/>
    <property type="match status" value="1"/>
</dbReference>
<evidence type="ECO:0000313" key="6">
    <source>
        <dbReference type="Proteomes" id="UP000195101"/>
    </source>
</evidence>
<feature type="domain" description="Flavin reductase like" evidence="4">
    <location>
        <begin position="12"/>
        <end position="171"/>
    </location>
</feature>
<dbReference type="SUPFAM" id="SSF50475">
    <property type="entry name" value="FMN-binding split barrel"/>
    <property type="match status" value="1"/>
</dbReference>
<comment type="similarity">
    <text evidence="3">Belongs to the flavoredoxin family.</text>
</comment>
<dbReference type="GO" id="GO:0016646">
    <property type="term" value="F:oxidoreductase activity, acting on the CH-NH group of donors, NAD or NADP as acceptor"/>
    <property type="evidence" value="ECO:0007669"/>
    <property type="project" value="UniProtKB-ARBA"/>
</dbReference>
<dbReference type="EMBL" id="MDJZ01000016">
    <property type="protein sequence ID" value="OUE24122.1"/>
    <property type="molecule type" value="Genomic_DNA"/>
</dbReference>
<evidence type="ECO:0000313" key="5">
    <source>
        <dbReference type="EMBL" id="OUE24122.1"/>
    </source>
</evidence>